<feature type="compositionally biased region" description="Basic and acidic residues" evidence="1">
    <location>
        <begin position="76"/>
        <end position="100"/>
    </location>
</feature>
<evidence type="ECO:0000256" key="1">
    <source>
        <dbReference type="SAM" id="MobiDB-lite"/>
    </source>
</evidence>
<evidence type="ECO:0000313" key="2">
    <source>
        <dbReference type="EMBL" id="KAK0995433.1"/>
    </source>
</evidence>
<protein>
    <submittedName>
        <fullName evidence="2">Uncharacterized protein</fullName>
    </submittedName>
</protein>
<comment type="caution">
    <text evidence="2">The sequence shown here is derived from an EMBL/GenBank/DDBJ whole genome shotgun (WGS) entry which is preliminary data.</text>
</comment>
<dbReference type="AlphaFoldDB" id="A0AAN6KQH9"/>
<reference evidence="2" key="1">
    <citation type="submission" date="2023-06" db="EMBL/GenBank/DDBJ databases">
        <title>Black Yeasts Isolated from many extreme environments.</title>
        <authorList>
            <person name="Coleine C."/>
            <person name="Stajich J.E."/>
            <person name="Selbmann L."/>
        </authorList>
    </citation>
    <scope>NUCLEOTIDE SEQUENCE</scope>
    <source>
        <strain evidence="2">CCFEE 5200</strain>
    </source>
</reference>
<feature type="compositionally biased region" description="Low complexity" evidence="1">
    <location>
        <begin position="56"/>
        <end position="68"/>
    </location>
</feature>
<dbReference type="Proteomes" id="UP001175353">
    <property type="component" value="Unassembled WGS sequence"/>
</dbReference>
<sequence length="115" mass="12525">MPKVSPDLTHLDVHLGLEHDQARKNRRSPPTVPDRQGSSTSTAWAPAKGEYEESMTGSSLKSTSGYSSVTTSPSYDETRSSREGGERRQSSLGHLVEKAKAKLNRQPTGSETVVR</sequence>
<organism evidence="2 3">
    <name type="scientific">Friedmanniomyces endolithicus</name>
    <dbReference type="NCBI Taxonomy" id="329885"/>
    <lineage>
        <taxon>Eukaryota</taxon>
        <taxon>Fungi</taxon>
        <taxon>Dikarya</taxon>
        <taxon>Ascomycota</taxon>
        <taxon>Pezizomycotina</taxon>
        <taxon>Dothideomycetes</taxon>
        <taxon>Dothideomycetidae</taxon>
        <taxon>Mycosphaerellales</taxon>
        <taxon>Teratosphaeriaceae</taxon>
        <taxon>Friedmanniomyces</taxon>
    </lineage>
</organism>
<proteinExistence type="predicted"/>
<evidence type="ECO:0000313" key="3">
    <source>
        <dbReference type="Proteomes" id="UP001175353"/>
    </source>
</evidence>
<feature type="compositionally biased region" description="Basic and acidic residues" evidence="1">
    <location>
        <begin position="9"/>
        <end position="23"/>
    </location>
</feature>
<feature type="region of interest" description="Disordered" evidence="1">
    <location>
        <begin position="1"/>
        <end position="115"/>
    </location>
</feature>
<dbReference type="EMBL" id="JAUJLE010000052">
    <property type="protein sequence ID" value="KAK0995433.1"/>
    <property type="molecule type" value="Genomic_DNA"/>
</dbReference>
<name>A0AAN6KQH9_9PEZI</name>
<accession>A0AAN6KQH9</accession>
<keyword evidence="3" id="KW-1185">Reference proteome</keyword>
<feature type="compositionally biased region" description="Polar residues" evidence="1">
    <location>
        <begin position="105"/>
        <end position="115"/>
    </location>
</feature>
<gene>
    <name evidence="2" type="ORF">LTR91_007332</name>
</gene>